<keyword evidence="6" id="KW-0472">Membrane</keyword>
<evidence type="ECO:0000256" key="2">
    <source>
        <dbReference type="ARBA" id="ARBA00022516"/>
    </source>
</evidence>
<organism evidence="8 9">
    <name type="scientific">Parasphingorhabdus halotolerans</name>
    <dbReference type="NCBI Taxonomy" id="2725558"/>
    <lineage>
        <taxon>Bacteria</taxon>
        <taxon>Pseudomonadati</taxon>
        <taxon>Pseudomonadota</taxon>
        <taxon>Alphaproteobacteria</taxon>
        <taxon>Sphingomonadales</taxon>
        <taxon>Sphingomonadaceae</taxon>
        <taxon>Parasphingorhabdus</taxon>
    </lineage>
</organism>
<evidence type="ECO:0000313" key="9">
    <source>
        <dbReference type="Proteomes" id="UP000501600"/>
    </source>
</evidence>
<proteinExistence type="predicted"/>
<feature type="transmembrane region" description="Helical" evidence="6">
    <location>
        <begin position="12"/>
        <end position="31"/>
    </location>
</feature>
<evidence type="ECO:0000259" key="7">
    <source>
        <dbReference type="SMART" id="SM00563"/>
    </source>
</evidence>
<dbReference type="Pfam" id="PF01553">
    <property type="entry name" value="Acyltransferase"/>
    <property type="match status" value="1"/>
</dbReference>
<dbReference type="SUPFAM" id="SSF69593">
    <property type="entry name" value="Glycerol-3-phosphate (1)-acyltransferase"/>
    <property type="match status" value="1"/>
</dbReference>
<sequence>MLAFIRSLIFMPIFYGGSTPIIIASFIATVIKQDNILYMAKLWSRYHYFCARYILGISAEIKGEIRNEPLLYVFKHESMFETIDLLRIFDKPVVIAKKELLVIPLWGWIATKHGLLGIDRDGGGAAMRQIIKQGKKAIAEGRPIVIFAEGSRARHGEKPELQTGFAGIYKLLGLPLVPVAINSGIVSPRDTFVQKSGVITYSVQPEIEPGLDRDDIRDRVHAAINILND</sequence>
<name>A0A6H2DNJ5_9SPHN</name>
<comment type="pathway">
    <text evidence="1">Lipid metabolism.</text>
</comment>
<evidence type="ECO:0000256" key="3">
    <source>
        <dbReference type="ARBA" id="ARBA00022679"/>
    </source>
</evidence>
<dbReference type="PANTHER" id="PTHR10434:SF64">
    <property type="entry name" value="1-ACYL-SN-GLYCEROL-3-PHOSPHATE ACYLTRANSFERASE-RELATED"/>
    <property type="match status" value="1"/>
</dbReference>
<feature type="domain" description="Phospholipid/glycerol acyltransferase" evidence="7">
    <location>
        <begin position="70"/>
        <end position="184"/>
    </location>
</feature>
<dbReference type="CDD" id="cd07989">
    <property type="entry name" value="LPLAT_AGPAT-like"/>
    <property type="match status" value="1"/>
</dbReference>
<dbReference type="AlphaFoldDB" id="A0A6H2DNJ5"/>
<keyword evidence="3 8" id="KW-0808">Transferase</keyword>
<dbReference type="KEGG" id="phao:HF685_10805"/>
<dbReference type="EMBL" id="CP051217">
    <property type="protein sequence ID" value="QJB69707.1"/>
    <property type="molecule type" value="Genomic_DNA"/>
</dbReference>
<accession>A0A6H2DNJ5</accession>
<dbReference type="GO" id="GO:0006654">
    <property type="term" value="P:phosphatidic acid biosynthetic process"/>
    <property type="evidence" value="ECO:0007669"/>
    <property type="project" value="TreeGrafter"/>
</dbReference>
<dbReference type="PANTHER" id="PTHR10434">
    <property type="entry name" value="1-ACYL-SN-GLYCEROL-3-PHOSPHATE ACYLTRANSFERASE"/>
    <property type="match status" value="1"/>
</dbReference>
<reference evidence="8 9" key="1">
    <citation type="submission" date="2020-04" db="EMBL/GenBank/DDBJ databases">
        <title>Genome sequence for Sphingorhabdus sp. strain M1.</title>
        <authorList>
            <person name="Park S.-J."/>
        </authorList>
    </citation>
    <scope>NUCLEOTIDE SEQUENCE [LARGE SCALE GENOMIC DNA]</scope>
    <source>
        <strain evidence="8 9">JK6</strain>
    </source>
</reference>
<keyword evidence="9" id="KW-1185">Reference proteome</keyword>
<gene>
    <name evidence="8" type="ORF">HF685_10805</name>
</gene>
<dbReference type="SMART" id="SM00563">
    <property type="entry name" value="PlsC"/>
    <property type="match status" value="1"/>
</dbReference>
<evidence type="ECO:0000256" key="4">
    <source>
        <dbReference type="ARBA" id="ARBA00023098"/>
    </source>
</evidence>
<evidence type="ECO:0000256" key="1">
    <source>
        <dbReference type="ARBA" id="ARBA00005189"/>
    </source>
</evidence>
<dbReference type="GO" id="GO:0003841">
    <property type="term" value="F:1-acylglycerol-3-phosphate O-acyltransferase activity"/>
    <property type="evidence" value="ECO:0007669"/>
    <property type="project" value="TreeGrafter"/>
</dbReference>
<dbReference type="Proteomes" id="UP000501600">
    <property type="component" value="Chromosome"/>
</dbReference>
<keyword evidence="5 8" id="KW-0012">Acyltransferase</keyword>
<protein>
    <submittedName>
        <fullName evidence="8">1-acyl-sn-glycerol-3-phosphate acyltransferase</fullName>
    </submittedName>
</protein>
<evidence type="ECO:0000256" key="5">
    <source>
        <dbReference type="ARBA" id="ARBA00023315"/>
    </source>
</evidence>
<evidence type="ECO:0000256" key="6">
    <source>
        <dbReference type="SAM" id="Phobius"/>
    </source>
</evidence>
<keyword evidence="4" id="KW-0443">Lipid metabolism</keyword>
<evidence type="ECO:0000313" key="8">
    <source>
        <dbReference type="EMBL" id="QJB69707.1"/>
    </source>
</evidence>
<keyword evidence="6" id="KW-1133">Transmembrane helix</keyword>
<keyword evidence="6" id="KW-0812">Transmembrane</keyword>
<keyword evidence="2" id="KW-0444">Lipid biosynthesis</keyword>
<dbReference type="RefSeq" id="WP_168819927.1">
    <property type="nucleotide sequence ID" value="NZ_CP051217.1"/>
</dbReference>
<dbReference type="InterPro" id="IPR002123">
    <property type="entry name" value="Plipid/glycerol_acylTrfase"/>
</dbReference>